<dbReference type="SMART" id="SM00612">
    <property type="entry name" value="Kelch"/>
    <property type="match status" value="2"/>
</dbReference>
<dbReference type="InterPro" id="IPR055378">
    <property type="entry name" value="GH3_C"/>
</dbReference>
<dbReference type="Proteomes" id="UP000467840">
    <property type="component" value="Unassembled WGS sequence"/>
</dbReference>
<comment type="caution">
    <text evidence="2">The sequence shown here is derived from an EMBL/GenBank/DDBJ whole genome shotgun (WGS) entry which is preliminary data.</text>
</comment>
<proteinExistence type="predicted"/>
<name>A0A6A6K319_HEVBR</name>
<evidence type="ECO:0000313" key="3">
    <source>
        <dbReference type="Proteomes" id="UP000467840"/>
    </source>
</evidence>
<dbReference type="PANTHER" id="PTHR47365:SF2">
    <property type="entry name" value="KELCH-LIKE PROTEIN 23"/>
    <property type="match status" value="1"/>
</dbReference>
<protein>
    <recommendedName>
        <fullName evidence="1">GH3 C-terminal domain-containing protein</fullName>
    </recommendedName>
</protein>
<dbReference type="InterPro" id="IPR015915">
    <property type="entry name" value="Kelch-typ_b-propeller"/>
</dbReference>
<dbReference type="Pfam" id="PF23572">
    <property type="entry name" value="GH3_C"/>
    <property type="match status" value="1"/>
</dbReference>
<evidence type="ECO:0000259" key="1">
    <source>
        <dbReference type="Pfam" id="PF23572"/>
    </source>
</evidence>
<dbReference type="EMBL" id="JAAGAX010000020">
    <property type="protein sequence ID" value="KAF2283200.1"/>
    <property type="molecule type" value="Genomic_DNA"/>
</dbReference>
<reference evidence="2 3" key="1">
    <citation type="journal article" date="2020" name="Mol. Plant">
        <title>The Chromosome-Based Rubber Tree Genome Provides New Insights into Spurge Genome Evolution and Rubber Biosynthesis.</title>
        <authorList>
            <person name="Liu J."/>
            <person name="Shi C."/>
            <person name="Shi C.C."/>
            <person name="Li W."/>
            <person name="Zhang Q.J."/>
            <person name="Zhang Y."/>
            <person name="Li K."/>
            <person name="Lu H.F."/>
            <person name="Shi C."/>
            <person name="Zhu S.T."/>
            <person name="Xiao Z.Y."/>
            <person name="Nan H."/>
            <person name="Yue Y."/>
            <person name="Zhu X.G."/>
            <person name="Wu Y."/>
            <person name="Hong X.N."/>
            <person name="Fan G.Y."/>
            <person name="Tong Y."/>
            <person name="Zhang D."/>
            <person name="Mao C.L."/>
            <person name="Liu Y.L."/>
            <person name="Hao S.J."/>
            <person name="Liu W.Q."/>
            <person name="Lv M.Q."/>
            <person name="Zhang H.B."/>
            <person name="Liu Y."/>
            <person name="Hu-Tang G.R."/>
            <person name="Wang J.P."/>
            <person name="Wang J.H."/>
            <person name="Sun Y.H."/>
            <person name="Ni S.B."/>
            <person name="Chen W.B."/>
            <person name="Zhang X.C."/>
            <person name="Jiao Y.N."/>
            <person name="Eichler E.E."/>
            <person name="Li G.H."/>
            <person name="Liu X."/>
            <person name="Gao L.Z."/>
        </authorList>
    </citation>
    <scope>NUCLEOTIDE SEQUENCE [LARGE SCALE GENOMIC DNA]</scope>
    <source>
        <strain evidence="3">cv. GT1</strain>
        <tissue evidence="2">Leaf</tissue>
    </source>
</reference>
<gene>
    <name evidence="2" type="ORF">GH714_043530</name>
</gene>
<accession>A0A6A6K319</accession>
<dbReference type="PANTHER" id="PTHR47365">
    <property type="entry name" value="PLANT PROTEIN, PUTATIVE-RELATED"/>
    <property type="match status" value="1"/>
</dbReference>
<sequence>MQIRRCSGSGWFPQRDPKLNFICRRKLILTVNIDKNTEKDLQQVVERGSQLLNKARAELVDFTSHADVVNQPGHYVIYWEIKGEVEEGVLRECCREMDASFVDHGYVVSRKAHSIGPLELCIVERGTFKKILDYFVGNGAALSQFKTPRDASPNTNMSNWIECYSPSINAWRHVTRIPGLIENHTLKGFSMASIDDSIYIIGGRLSHKLPGHVQDEVDLEVQSSVLRYNVRDNKWHKCASLSTPRFDFACSVSDNKIYVAGGKCALTCPRGISSAEVYDPALDEWKALPNISTLRYKCVGVTWQGKIHVVGGFAERGNSNAEGPWHILERCSAEVYDSEHDRWNLMLGMWQLDVPPNQIVAMSGNLFSSGDCLNAWKGHIEAYDGNLICGMKLMDHI</sequence>
<dbReference type="InterPro" id="IPR006652">
    <property type="entry name" value="Kelch_1"/>
</dbReference>
<evidence type="ECO:0000313" key="2">
    <source>
        <dbReference type="EMBL" id="KAF2283200.1"/>
    </source>
</evidence>
<dbReference type="AlphaFoldDB" id="A0A6A6K319"/>
<dbReference type="SUPFAM" id="SSF117281">
    <property type="entry name" value="Kelch motif"/>
    <property type="match status" value="1"/>
</dbReference>
<feature type="domain" description="GH3 C-terminal" evidence="1">
    <location>
        <begin position="39"/>
        <end position="149"/>
    </location>
</feature>
<keyword evidence="3" id="KW-1185">Reference proteome</keyword>
<organism evidence="2 3">
    <name type="scientific">Hevea brasiliensis</name>
    <name type="common">Para rubber tree</name>
    <name type="synonym">Siphonia brasiliensis</name>
    <dbReference type="NCBI Taxonomy" id="3981"/>
    <lineage>
        <taxon>Eukaryota</taxon>
        <taxon>Viridiplantae</taxon>
        <taxon>Streptophyta</taxon>
        <taxon>Embryophyta</taxon>
        <taxon>Tracheophyta</taxon>
        <taxon>Spermatophyta</taxon>
        <taxon>Magnoliopsida</taxon>
        <taxon>eudicotyledons</taxon>
        <taxon>Gunneridae</taxon>
        <taxon>Pentapetalae</taxon>
        <taxon>rosids</taxon>
        <taxon>fabids</taxon>
        <taxon>Malpighiales</taxon>
        <taxon>Euphorbiaceae</taxon>
        <taxon>Crotonoideae</taxon>
        <taxon>Micrandreae</taxon>
        <taxon>Hevea</taxon>
    </lineage>
</organism>
<dbReference type="Pfam" id="PF01344">
    <property type="entry name" value="Kelch_1"/>
    <property type="match status" value="2"/>
</dbReference>
<dbReference type="Gene3D" id="2.120.10.80">
    <property type="entry name" value="Kelch-type beta propeller"/>
    <property type="match status" value="1"/>
</dbReference>